<name>A0A644TUQ3_9ZZZZ</name>
<dbReference type="GO" id="GO:0016757">
    <property type="term" value="F:glycosyltransferase activity"/>
    <property type="evidence" value="ECO:0007669"/>
    <property type="project" value="InterPro"/>
</dbReference>
<dbReference type="PANTHER" id="PTHR45947:SF3">
    <property type="entry name" value="SULFOQUINOVOSYL TRANSFERASE SQD2"/>
    <property type="match status" value="1"/>
</dbReference>
<dbReference type="EMBL" id="VSSQ01000054">
    <property type="protein sequence ID" value="MPL70706.1"/>
    <property type="molecule type" value="Genomic_DNA"/>
</dbReference>
<dbReference type="InterPro" id="IPR050194">
    <property type="entry name" value="Glycosyltransferase_grp1"/>
</dbReference>
<evidence type="ECO:0008006" key="4">
    <source>
        <dbReference type="Google" id="ProtNLM"/>
    </source>
</evidence>
<comment type="caution">
    <text evidence="3">The sequence shown here is derived from an EMBL/GenBank/DDBJ whole genome shotgun (WGS) entry which is preliminary data.</text>
</comment>
<evidence type="ECO:0000259" key="1">
    <source>
        <dbReference type="Pfam" id="PF00534"/>
    </source>
</evidence>
<proteinExistence type="predicted"/>
<protein>
    <recommendedName>
        <fullName evidence="4">D-inositol-3-phosphate glycosyltransferase</fullName>
    </recommendedName>
</protein>
<feature type="domain" description="Glycosyltransferase subfamily 4-like N-terminal" evidence="2">
    <location>
        <begin position="12"/>
        <end position="167"/>
    </location>
</feature>
<feature type="domain" description="Glycosyl transferase family 1" evidence="1">
    <location>
        <begin position="236"/>
        <end position="333"/>
    </location>
</feature>
<evidence type="ECO:0000313" key="3">
    <source>
        <dbReference type="EMBL" id="MPL70706.1"/>
    </source>
</evidence>
<dbReference type="Pfam" id="PF13439">
    <property type="entry name" value="Glyco_transf_4"/>
    <property type="match status" value="1"/>
</dbReference>
<reference evidence="3" key="1">
    <citation type="submission" date="2019-08" db="EMBL/GenBank/DDBJ databases">
        <authorList>
            <person name="Kucharzyk K."/>
            <person name="Murdoch R.W."/>
            <person name="Higgins S."/>
            <person name="Loffler F."/>
        </authorList>
    </citation>
    <scope>NUCLEOTIDE SEQUENCE</scope>
</reference>
<dbReference type="Pfam" id="PF00534">
    <property type="entry name" value="Glycos_transf_1"/>
    <property type="match status" value="1"/>
</dbReference>
<gene>
    <name evidence="3" type="ORF">SDC9_16466</name>
</gene>
<dbReference type="PANTHER" id="PTHR45947">
    <property type="entry name" value="SULFOQUINOVOSYL TRANSFERASE SQD2"/>
    <property type="match status" value="1"/>
</dbReference>
<accession>A0A644TUQ3</accession>
<evidence type="ECO:0000259" key="2">
    <source>
        <dbReference type="Pfam" id="PF13439"/>
    </source>
</evidence>
<dbReference type="SUPFAM" id="SSF53756">
    <property type="entry name" value="UDP-Glycosyltransferase/glycogen phosphorylase"/>
    <property type="match status" value="1"/>
</dbReference>
<sequence>MRILHVVTRSEFGGAQGVVRTLAEAQSAQGHSVGIAAGLEGFWEAFAGMDRRVKPIPLPLLVRAIRPKEDLMALVALGALFRRWKPDIVHLHTSKAGALGRLAAGVDRRHIVYTMHGYDQIRVLNRRMLFLDKLLARRCGAVVAVSRLDADAMRRDGYTVELIPNGVSQPVDSMSAQAAAIDRLRSEGLPIVIMAARDARPKRIDLCRALASRFEGKAHFAWIGGEPMPTDPPAFHALGSIPQASSLLSRADVFLLCSDNEGMPLSLLEAMAAGLPVVASCAGGIPEVLSPEPDGGSAAGFVLPNDIDRMSSALNLLIESSARRRKMGAAGRNIWKTRYASDIMAGEYNKLYERLLAGRDVFC</sequence>
<dbReference type="InterPro" id="IPR001296">
    <property type="entry name" value="Glyco_trans_1"/>
</dbReference>
<dbReference type="Gene3D" id="3.40.50.2000">
    <property type="entry name" value="Glycogen Phosphorylase B"/>
    <property type="match status" value="2"/>
</dbReference>
<organism evidence="3">
    <name type="scientific">bioreactor metagenome</name>
    <dbReference type="NCBI Taxonomy" id="1076179"/>
    <lineage>
        <taxon>unclassified sequences</taxon>
        <taxon>metagenomes</taxon>
        <taxon>ecological metagenomes</taxon>
    </lineage>
</organism>
<dbReference type="InterPro" id="IPR028098">
    <property type="entry name" value="Glyco_trans_4-like_N"/>
</dbReference>
<dbReference type="AlphaFoldDB" id="A0A644TUQ3"/>